<dbReference type="Gene3D" id="1.10.287.470">
    <property type="entry name" value="Helix hairpin bin"/>
    <property type="match status" value="1"/>
</dbReference>
<accession>A0A4U3F6M7</accession>
<dbReference type="OrthoDB" id="9806939at2"/>
<feature type="coiled-coil region" evidence="2">
    <location>
        <begin position="140"/>
        <end position="167"/>
    </location>
</feature>
<comment type="similarity">
    <text evidence="1">Belongs to the membrane fusion protein (MFP) (TC 8.A.1) family.</text>
</comment>
<reference evidence="5 6" key="1">
    <citation type="journal article" date="2019" name="Sci. Rep.">
        <title>Differences in resource use lead to coexistence of seed-transmitted microbial populations.</title>
        <authorList>
            <person name="Torres-Cortes G."/>
            <person name="Garcia B.J."/>
            <person name="Compant S."/>
            <person name="Rezki S."/>
            <person name="Jones P."/>
            <person name="Preveaux A."/>
            <person name="Briand M."/>
            <person name="Roulet A."/>
            <person name="Bouchez O."/>
            <person name="Jacobson D."/>
            <person name="Barret M."/>
        </authorList>
    </citation>
    <scope>NUCLEOTIDE SEQUENCE [LARGE SCALE GENOMIC DNA]</scope>
    <source>
        <strain evidence="5 6">CFBP13511</strain>
    </source>
</reference>
<dbReference type="GO" id="GO:1990281">
    <property type="term" value="C:efflux pump complex"/>
    <property type="evidence" value="ECO:0007669"/>
    <property type="project" value="TreeGrafter"/>
</dbReference>
<dbReference type="AlphaFoldDB" id="A0A4U3F6M7"/>
<evidence type="ECO:0000313" key="7">
    <source>
        <dbReference type="Proteomes" id="UP000661012"/>
    </source>
</evidence>
<dbReference type="SUPFAM" id="SSF111369">
    <property type="entry name" value="HlyD-like secretion proteins"/>
    <property type="match status" value="1"/>
</dbReference>
<dbReference type="EMBL" id="QGAC01000013">
    <property type="protein sequence ID" value="TKJ89098.1"/>
    <property type="molecule type" value="Genomic_DNA"/>
</dbReference>
<evidence type="ECO:0000256" key="3">
    <source>
        <dbReference type="SAM" id="SignalP"/>
    </source>
</evidence>
<dbReference type="Gene3D" id="2.40.50.100">
    <property type="match status" value="1"/>
</dbReference>
<dbReference type="GO" id="GO:0015562">
    <property type="term" value="F:efflux transmembrane transporter activity"/>
    <property type="evidence" value="ECO:0007669"/>
    <property type="project" value="TreeGrafter"/>
</dbReference>
<reference evidence="4 7" key="2">
    <citation type="journal article" date="2020" name="FEMS Microbiol. Ecol.">
        <title>Temporal dynamics of bacterial communities during seed development and maturation.</title>
        <authorList>
            <person name="Chesneau G."/>
            <person name="Torres-Cortes G."/>
            <person name="Briand M."/>
            <person name="Darrasse A."/>
            <person name="Preveaux A."/>
            <person name="Marais C."/>
            <person name="Jacques M.A."/>
            <person name="Shade A."/>
            <person name="Barret M."/>
        </authorList>
    </citation>
    <scope>NUCLEOTIDE SEQUENCE [LARGE SCALE GENOMIC DNA]</scope>
    <source>
        <strain evidence="4 7">CFBP13732</strain>
    </source>
</reference>
<dbReference type="Gene3D" id="2.40.420.20">
    <property type="match status" value="1"/>
</dbReference>
<keyword evidence="3" id="KW-0732">Signal</keyword>
<protein>
    <submittedName>
        <fullName evidence="5">Efflux RND transporter periplasmic adaptor subunit</fullName>
    </submittedName>
</protein>
<dbReference type="STRING" id="1219360.GCA_001571305_02803"/>
<evidence type="ECO:0000256" key="2">
    <source>
        <dbReference type="SAM" id="Coils"/>
    </source>
</evidence>
<dbReference type="PROSITE" id="PS51257">
    <property type="entry name" value="PROKAR_LIPOPROTEIN"/>
    <property type="match status" value="1"/>
</dbReference>
<keyword evidence="7" id="KW-1185">Reference proteome</keyword>
<dbReference type="Gene3D" id="2.40.30.170">
    <property type="match status" value="1"/>
</dbReference>
<dbReference type="EMBL" id="JACYNN010000007">
    <property type="protein sequence ID" value="MBD8107243.1"/>
    <property type="molecule type" value="Genomic_DNA"/>
</dbReference>
<proteinExistence type="inferred from homology"/>
<comment type="caution">
    <text evidence="5">The sequence shown here is derived from an EMBL/GenBank/DDBJ whole genome shotgun (WGS) entry which is preliminary data.</text>
</comment>
<keyword evidence="2" id="KW-0175">Coiled coil</keyword>
<dbReference type="InterPro" id="IPR006143">
    <property type="entry name" value="RND_pump_MFP"/>
</dbReference>
<evidence type="ECO:0000313" key="4">
    <source>
        <dbReference type="EMBL" id="MBD8107243.1"/>
    </source>
</evidence>
<dbReference type="Proteomes" id="UP000661012">
    <property type="component" value="Unassembled WGS sequence"/>
</dbReference>
<evidence type="ECO:0000313" key="6">
    <source>
        <dbReference type="Proteomes" id="UP000306393"/>
    </source>
</evidence>
<sequence>MLRLRPVTIAVCLLPLTLAACGDPPSEAGDPRNQPPLVRVASVQDAAASSRTFTGVVAARTQSDLGFRVSGKVLERLVDSGQSVSKGQPLMRLDPVDLGLQVRAQQEAVTAARARAVQATEDERRYRGLVSAGAISASSYSQIKATAEAAKADLNAAQAQADVSRNASTYAVLRADADGVVMETLAEPGQVVSAGQAVVRVARAGQREAVVQLPETLRPALHSLAWASLYGNKDAPVAATLRVLSDSADSVTRTYEARYVLQDALARAPLGATVTLRLPQTADARPGVEVPIAAVYDAGQGPGVWVVKGKPATVTWRAVQVISLSDDTARVTGKLARGEQVVALGAHLLHDGEKVRLAVQIVPGAQP</sequence>
<feature type="chain" id="PRO_5020856257" evidence="3">
    <location>
        <begin position="29"/>
        <end position="367"/>
    </location>
</feature>
<organism evidence="5 6">
    <name type="scientific">Erwinia persicina</name>
    <dbReference type="NCBI Taxonomy" id="55211"/>
    <lineage>
        <taxon>Bacteria</taxon>
        <taxon>Pseudomonadati</taxon>
        <taxon>Pseudomonadota</taxon>
        <taxon>Gammaproteobacteria</taxon>
        <taxon>Enterobacterales</taxon>
        <taxon>Erwiniaceae</taxon>
        <taxon>Erwinia</taxon>
    </lineage>
</organism>
<dbReference type="PANTHER" id="PTHR30469:SF18">
    <property type="entry name" value="RESISTANCE-NODULATION-CELL DIVISION (RND) EFFLUX MEMBRANE FUSION PROTEIN-RELATED"/>
    <property type="match status" value="1"/>
</dbReference>
<dbReference type="PANTHER" id="PTHR30469">
    <property type="entry name" value="MULTIDRUG RESISTANCE PROTEIN MDTA"/>
    <property type="match status" value="1"/>
</dbReference>
<dbReference type="Proteomes" id="UP000306393">
    <property type="component" value="Unassembled WGS sequence"/>
</dbReference>
<evidence type="ECO:0000313" key="5">
    <source>
        <dbReference type="EMBL" id="TKJ89098.1"/>
    </source>
</evidence>
<dbReference type="RefSeq" id="WP_137269531.1">
    <property type="nucleotide sequence ID" value="NZ_CP123752.1"/>
</dbReference>
<gene>
    <name evidence="5" type="ORF">EpCFBP13511_14725</name>
    <name evidence="4" type="ORF">IFT93_12570</name>
</gene>
<name>A0A4U3F6M7_9GAMM</name>
<feature type="signal peptide" evidence="3">
    <location>
        <begin position="1"/>
        <end position="28"/>
    </location>
</feature>
<evidence type="ECO:0000256" key="1">
    <source>
        <dbReference type="ARBA" id="ARBA00009477"/>
    </source>
</evidence>
<dbReference type="NCBIfam" id="TIGR01730">
    <property type="entry name" value="RND_mfp"/>
    <property type="match status" value="1"/>
</dbReference>